<feature type="region of interest" description="Disordered" evidence="1">
    <location>
        <begin position="140"/>
        <end position="269"/>
    </location>
</feature>
<evidence type="ECO:0000256" key="1">
    <source>
        <dbReference type="SAM" id="MobiDB-lite"/>
    </source>
</evidence>
<name>S8E5U8_FOMSC</name>
<keyword evidence="4" id="KW-1185">Reference proteome</keyword>
<protein>
    <submittedName>
        <fullName evidence="3">Uncharacterized protein</fullName>
    </submittedName>
</protein>
<gene>
    <name evidence="3" type="ORF">FOMPIDRAFT_1049758</name>
</gene>
<feature type="region of interest" description="Disordered" evidence="1">
    <location>
        <begin position="281"/>
        <end position="383"/>
    </location>
</feature>
<feature type="compositionally biased region" description="Basic and acidic residues" evidence="1">
    <location>
        <begin position="153"/>
        <end position="162"/>
    </location>
</feature>
<reference evidence="3 4" key="1">
    <citation type="journal article" date="2012" name="Science">
        <title>The Paleozoic origin of enzymatic lignin decomposition reconstructed from 31 fungal genomes.</title>
        <authorList>
            <person name="Floudas D."/>
            <person name="Binder M."/>
            <person name="Riley R."/>
            <person name="Barry K."/>
            <person name="Blanchette R.A."/>
            <person name="Henrissat B."/>
            <person name="Martinez A.T."/>
            <person name="Otillar R."/>
            <person name="Spatafora J.W."/>
            <person name="Yadav J.S."/>
            <person name="Aerts A."/>
            <person name="Benoit I."/>
            <person name="Boyd A."/>
            <person name="Carlson A."/>
            <person name="Copeland A."/>
            <person name="Coutinho P.M."/>
            <person name="de Vries R.P."/>
            <person name="Ferreira P."/>
            <person name="Findley K."/>
            <person name="Foster B."/>
            <person name="Gaskell J."/>
            <person name="Glotzer D."/>
            <person name="Gorecki P."/>
            <person name="Heitman J."/>
            <person name="Hesse C."/>
            <person name="Hori C."/>
            <person name="Igarashi K."/>
            <person name="Jurgens J.A."/>
            <person name="Kallen N."/>
            <person name="Kersten P."/>
            <person name="Kohler A."/>
            <person name="Kuees U."/>
            <person name="Kumar T.K.A."/>
            <person name="Kuo A."/>
            <person name="LaButti K."/>
            <person name="Larrondo L.F."/>
            <person name="Lindquist E."/>
            <person name="Ling A."/>
            <person name="Lombard V."/>
            <person name="Lucas S."/>
            <person name="Lundell T."/>
            <person name="Martin R."/>
            <person name="McLaughlin D.J."/>
            <person name="Morgenstern I."/>
            <person name="Morin E."/>
            <person name="Murat C."/>
            <person name="Nagy L.G."/>
            <person name="Nolan M."/>
            <person name="Ohm R.A."/>
            <person name="Patyshakuliyeva A."/>
            <person name="Rokas A."/>
            <person name="Ruiz-Duenas F.J."/>
            <person name="Sabat G."/>
            <person name="Salamov A."/>
            <person name="Samejima M."/>
            <person name="Schmutz J."/>
            <person name="Slot J.C."/>
            <person name="St John F."/>
            <person name="Stenlid J."/>
            <person name="Sun H."/>
            <person name="Sun S."/>
            <person name="Syed K."/>
            <person name="Tsang A."/>
            <person name="Wiebenga A."/>
            <person name="Young D."/>
            <person name="Pisabarro A."/>
            <person name="Eastwood D.C."/>
            <person name="Martin F."/>
            <person name="Cullen D."/>
            <person name="Grigoriev I.V."/>
            <person name="Hibbett D.S."/>
        </authorList>
    </citation>
    <scope>NUCLEOTIDE SEQUENCE</scope>
    <source>
        <strain evidence="4">FP-58527</strain>
    </source>
</reference>
<sequence>MVFQIEAQPHGAQNLLLPYPTVGYFSTAPPLSALSTQTSACVYSSPIYVVALPDATGLLKHDLRPREIPTVTKYETVVTYSGGSPTQQTPAATASSSPGTGSYLGPLLGGLLGGFFGLILLVIAMWYVWTARHRIFRRHDSTESQTLPTSPHLEYKQPDHSSRRQSTLSLAPTPQPYQYGVVGRPRSQMSTSLSTSSPHSPDPTRSRSHSPGPSVLTYSRPPSTVMNAMVPPSPTPCTPAGINTPISPGPSLAPSSGSRPPTPGYPPQLQQYHAEWQQRVSWPQMSHSEDGHAADPRRSPVLRPRSERRPSRLSLTLANWNPETDGALGDLDDDGGPAADSTACSTTVVESSASKEGAAEAELSQETLMPATAGPTDVSRGRV</sequence>
<dbReference type="Proteomes" id="UP000015241">
    <property type="component" value="Unassembled WGS sequence"/>
</dbReference>
<feature type="transmembrane region" description="Helical" evidence="2">
    <location>
        <begin position="107"/>
        <end position="129"/>
    </location>
</feature>
<dbReference type="AlphaFoldDB" id="S8E5U8"/>
<dbReference type="OrthoDB" id="2804368at2759"/>
<dbReference type="EMBL" id="KE504149">
    <property type="protein sequence ID" value="EPT00437.1"/>
    <property type="molecule type" value="Genomic_DNA"/>
</dbReference>
<evidence type="ECO:0000313" key="3">
    <source>
        <dbReference type="EMBL" id="EPT00437.1"/>
    </source>
</evidence>
<organism evidence="3 4">
    <name type="scientific">Fomitopsis schrenkii</name>
    <name type="common">Brown rot fungus</name>
    <dbReference type="NCBI Taxonomy" id="2126942"/>
    <lineage>
        <taxon>Eukaryota</taxon>
        <taxon>Fungi</taxon>
        <taxon>Dikarya</taxon>
        <taxon>Basidiomycota</taxon>
        <taxon>Agaricomycotina</taxon>
        <taxon>Agaricomycetes</taxon>
        <taxon>Polyporales</taxon>
        <taxon>Fomitopsis</taxon>
    </lineage>
</organism>
<keyword evidence="2" id="KW-0472">Membrane</keyword>
<feature type="compositionally biased region" description="Basic and acidic residues" evidence="1">
    <location>
        <begin position="287"/>
        <end position="310"/>
    </location>
</feature>
<evidence type="ECO:0000313" key="4">
    <source>
        <dbReference type="Proteomes" id="UP000015241"/>
    </source>
</evidence>
<accession>S8E5U8</accession>
<evidence type="ECO:0000256" key="2">
    <source>
        <dbReference type="SAM" id="Phobius"/>
    </source>
</evidence>
<dbReference type="HOGENOM" id="CLU_776211_0_0_1"/>
<dbReference type="InParanoid" id="S8E5U8"/>
<feature type="compositionally biased region" description="Polar residues" evidence="1">
    <location>
        <begin position="216"/>
        <end position="226"/>
    </location>
</feature>
<feature type="compositionally biased region" description="Low complexity" evidence="1">
    <location>
        <begin position="245"/>
        <end position="259"/>
    </location>
</feature>
<keyword evidence="2" id="KW-0812">Transmembrane</keyword>
<keyword evidence="2" id="KW-1133">Transmembrane helix</keyword>
<proteinExistence type="predicted"/>
<feature type="compositionally biased region" description="Low complexity" evidence="1">
    <location>
        <begin position="350"/>
        <end position="364"/>
    </location>
</feature>
<feature type="compositionally biased region" description="Low complexity" evidence="1">
    <location>
        <begin position="185"/>
        <end position="199"/>
    </location>
</feature>